<dbReference type="EMBL" id="MNPJ01000027">
    <property type="protein sequence ID" value="OQS53626.1"/>
    <property type="molecule type" value="Genomic_DNA"/>
</dbReference>
<protein>
    <submittedName>
        <fullName evidence="2">Uncharacterized protein</fullName>
    </submittedName>
</protein>
<keyword evidence="3" id="KW-1185">Reference proteome</keyword>
<accession>A0A1W0E310</accession>
<organism evidence="2 3">
    <name type="scientific">Ecytonucleospora hepatopenaei</name>
    <dbReference type="NCBI Taxonomy" id="646526"/>
    <lineage>
        <taxon>Eukaryota</taxon>
        <taxon>Fungi</taxon>
        <taxon>Fungi incertae sedis</taxon>
        <taxon>Microsporidia</taxon>
        <taxon>Enterocytozoonidae</taxon>
        <taxon>Ecytonucleospora</taxon>
    </lineage>
</organism>
<proteinExistence type="predicted"/>
<keyword evidence="1" id="KW-0812">Transmembrane</keyword>
<comment type="caution">
    <text evidence="2">The sequence shown here is derived from an EMBL/GenBank/DDBJ whole genome shotgun (WGS) entry which is preliminary data.</text>
</comment>
<evidence type="ECO:0000256" key="1">
    <source>
        <dbReference type="SAM" id="Phobius"/>
    </source>
</evidence>
<dbReference type="VEuPathDB" id="MicrosporidiaDB:EHP00_1677"/>
<name>A0A1W0E310_9MICR</name>
<evidence type="ECO:0000313" key="3">
    <source>
        <dbReference type="Proteomes" id="UP000192758"/>
    </source>
</evidence>
<dbReference type="AlphaFoldDB" id="A0A1W0E310"/>
<dbReference type="Proteomes" id="UP000192758">
    <property type="component" value="Unassembled WGS sequence"/>
</dbReference>
<feature type="transmembrane region" description="Helical" evidence="1">
    <location>
        <begin position="6"/>
        <end position="23"/>
    </location>
</feature>
<sequence length="111" mass="13553">MLMYFIFAVIIFIILCGYIFFYIKKRNNFNVICKDNDKNKIDLDNIENYKYTNLNIKENESINIIDFNKKENILSTLTDNKGIEQNKYYEHKEHNKHHKHNKHIEHLNIMK</sequence>
<gene>
    <name evidence="2" type="ORF">EHP00_1677</name>
</gene>
<keyword evidence="1" id="KW-0472">Membrane</keyword>
<reference evidence="2 3" key="1">
    <citation type="journal article" date="2017" name="Environ. Microbiol.">
        <title>Decay of the glycolytic pathway and adaptation to intranuclear parasitism within Enterocytozoonidae microsporidia.</title>
        <authorList>
            <person name="Wiredu Boakye D."/>
            <person name="Jaroenlak P."/>
            <person name="Prachumwat A."/>
            <person name="Williams T.A."/>
            <person name="Bateman K.S."/>
            <person name="Itsathitphaisarn O."/>
            <person name="Sritunyalucksana K."/>
            <person name="Paszkiewicz K.H."/>
            <person name="Moore K.A."/>
            <person name="Stentiford G.D."/>
            <person name="Williams B.A."/>
        </authorList>
    </citation>
    <scope>NUCLEOTIDE SEQUENCE [LARGE SCALE GENOMIC DNA]</scope>
    <source>
        <strain evidence="2 3">TH1</strain>
    </source>
</reference>
<keyword evidence="1" id="KW-1133">Transmembrane helix</keyword>
<evidence type="ECO:0000313" key="2">
    <source>
        <dbReference type="EMBL" id="OQS53626.1"/>
    </source>
</evidence>